<name>A0A9W7CUC6_9STRA</name>
<feature type="domain" description="RXLR phytopathogen effector protein WY-domain" evidence="2">
    <location>
        <begin position="137"/>
        <end position="184"/>
    </location>
</feature>
<dbReference type="Pfam" id="PF18634">
    <property type="entry name" value="RXLR_WY"/>
    <property type="match status" value="1"/>
</dbReference>
<feature type="signal peptide" evidence="1">
    <location>
        <begin position="1"/>
        <end position="21"/>
    </location>
</feature>
<keyword evidence="1" id="KW-0732">Signal</keyword>
<dbReference type="EMBL" id="BSXT01001485">
    <property type="protein sequence ID" value="GMF42881.1"/>
    <property type="molecule type" value="Genomic_DNA"/>
</dbReference>
<dbReference type="InterPro" id="IPR040786">
    <property type="entry name" value="RXLR_WY"/>
</dbReference>
<comment type="caution">
    <text evidence="3">The sequence shown here is derived from an EMBL/GenBank/DDBJ whole genome shotgun (WGS) entry which is preliminary data.</text>
</comment>
<evidence type="ECO:0000313" key="4">
    <source>
        <dbReference type="Proteomes" id="UP001165121"/>
    </source>
</evidence>
<organism evidence="3 4">
    <name type="scientific">Phytophthora fragariaefolia</name>
    <dbReference type="NCBI Taxonomy" id="1490495"/>
    <lineage>
        <taxon>Eukaryota</taxon>
        <taxon>Sar</taxon>
        <taxon>Stramenopiles</taxon>
        <taxon>Oomycota</taxon>
        <taxon>Peronosporomycetes</taxon>
        <taxon>Peronosporales</taxon>
        <taxon>Peronosporaceae</taxon>
        <taxon>Phytophthora</taxon>
    </lineage>
</organism>
<accession>A0A9W7CUC6</accession>
<reference evidence="3" key="1">
    <citation type="submission" date="2023-04" db="EMBL/GenBank/DDBJ databases">
        <title>Phytophthora fragariaefolia NBRC 109709.</title>
        <authorList>
            <person name="Ichikawa N."/>
            <person name="Sato H."/>
            <person name="Tonouchi N."/>
        </authorList>
    </citation>
    <scope>NUCLEOTIDE SEQUENCE</scope>
    <source>
        <strain evidence="3">NBRC 109709</strain>
    </source>
</reference>
<feature type="chain" id="PRO_5040819429" evidence="1">
    <location>
        <begin position="22"/>
        <end position="374"/>
    </location>
</feature>
<evidence type="ECO:0000259" key="2">
    <source>
        <dbReference type="Pfam" id="PF18634"/>
    </source>
</evidence>
<sequence>MRFCSASVLALFLVSINGTTSTTSDQESPMGLEQQHNLRRSVSVMTHKAGLVRDRLLKDDNAENLDNSDDERIDLTKIFKFRKKPQIISTDELPGLWMNKKLEPGELFRTIFGAAGVAGVGQHGDMFLLPWIKYAGMYRSSLGHFPDDQLISVLQQLKSEQEIVAIFHQLRAVKGMEKFADSLQLKMFNHHPSSREAMLDTWIKTKATPDEVFRILGLDDKIYQWLQFASKSKAISEEDMLMKLPKSGYVYEAHYAGLLQVIKDTSGADPELMRLAERLQNIIFQRLLKQNERPLRFGEYVGVPVPNLEFWEHTEKLNVVLQRGWKDPYYKALQAYTVAYATKQGGKTLRNQVNQKHFNLQPYEAVIAAQGKAV</sequence>
<keyword evidence="4" id="KW-1185">Reference proteome</keyword>
<dbReference type="OrthoDB" id="146873at2759"/>
<gene>
    <name evidence="3" type="ORF">Pfra01_001423200</name>
</gene>
<evidence type="ECO:0000256" key="1">
    <source>
        <dbReference type="SAM" id="SignalP"/>
    </source>
</evidence>
<dbReference type="AlphaFoldDB" id="A0A9W7CUC6"/>
<protein>
    <submittedName>
        <fullName evidence="3">Unnamed protein product</fullName>
    </submittedName>
</protein>
<proteinExistence type="predicted"/>
<evidence type="ECO:0000313" key="3">
    <source>
        <dbReference type="EMBL" id="GMF42881.1"/>
    </source>
</evidence>
<dbReference type="Proteomes" id="UP001165121">
    <property type="component" value="Unassembled WGS sequence"/>
</dbReference>